<dbReference type="GO" id="GO:0003676">
    <property type="term" value="F:nucleic acid binding"/>
    <property type="evidence" value="ECO:0007669"/>
    <property type="project" value="InterPro"/>
</dbReference>
<dbReference type="InterPro" id="IPR039537">
    <property type="entry name" value="Retrotran_Ty1/copia-like"/>
</dbReference>
<dbReference type="EMBL" id="PDCK01000039">
    <property type="protein sequence ID" value="PRQ55232.1"/>
    <property type="molecule type" value="Genomic_DNA"/>
</dbReference>
<keyword evidence="3" id="KW-0695">RNA-directed DNA polymerase</keyword>
<dbReference type="AlphaFoldDB" id="A0A2P6S980"/>
<gene>
    <name evidence="3" type="ORF">RchiOBHm_Chr1g0322301</name>
</gene>
<evidence type="ECO:0000313" key="4">
    <source>
        <dbReference type="Proteomes" id="UP000238479"/>
    </source>
</evidence>
<proteinExistence type="predicted"/>
<dbReference type="Pfam" id="PF00665">
    <property type="entry name" value="rve"/>
    <property type="match status" value="1"/>
</dbReference>
<feature type="domain" description="Integrase catalytic" evidence="2">
    <location>
        <begin position="1"/>
        <end position="148"/>
    </location>
</feature>
<keyword evidence="3" id="KW-0548">Nucleotidyltransferase</keyword>
<dbReference type="SUPFAM" id="SSF53098">
    <property type="entry name" value="Ribonuclease H-like"/>
    <property type="match status" value="1"/>
</dbReference>
<dbReference type="InterPro" id="IPR012337">
    <property type="entry name" value="RNaseH-like_sf"/>
</dbReference>
<keyword evidence="3" id="KW-0808">Transferase</keyword>
<keyword evidence="1" id="KW-1133">Transmembrane helix</keyword>
<accession>A0A2P6S980</accession>
<organism evidence="3 4">
    <name type="scientific">Rosa chinensis</name>
    <name type="common">China rose</name>
    <dbReference type="NCBI Taxonomy" id="74649"/>
    <lineage>
        <taxon>Eukaryota</taxon>
        <taxon>Viridiplantae</taxon>
        <taxon>Streptophyta</taxon>
        <taxon>Embryophyta</taxon>
        <taxon>Tracheophyta</taxon>
        <taxon>Spermatophyta</taxon>
        <taxon>Magnoliopsida</taxon>
        <taxon>eudicotyledons</taxon>
        <taxon>Gunneridae</taxon>
        <taxon>Pentapetalae</taxon>
        <taxon>rosids</taxon>
        <taxon>fabids</taxon>
        <taxon>Rosales</taxon>
        <taxon>Rosaceae</taxon>
        <taxon>Rosoideae</taxon>
        <taxon>Rosoideae incertae sedis</taxon>
        <taxon>Rosa</taxon>
    </lineage>
</organism>
<dbReference type="InterPro" id="IPR036397">
    <property type="entry name" value="RNaseH_sf"/>
</dbReference>
<name>A0A2P6S980_ROSCH</name>
<reference evidence="3 4" key="1">
    <citation type="journal article" date="2018" name="Nat. Genet.">
        <title>The Rosa genome provides new insights in the design of modern roses.</title>
        <authorList>
            <person name="Bendahmane M."/>
        </authorList>
    </citation>
    <scope>NUCLEOTIDE SEQUENCE [LARGE SCALE GENOMIC DNA]</scope>
    <source>
        <strain evidence="4">cv. Old Blush</strain>
    </source>
</reference>
<dbReference type="EC" id="2.7.7.49" evidence="3"/>
<dbReference type="Gramene" id="PRQ55232">
    <property type="protein sequence ID" value="PRQ55232"/>
    <property type="gene ID" value="RchiOBHm_Chr1g0322301"/>
</dbReference>
<dbReference type="PANTHER" id="PTHR42648:SF26">
    <property type="entry name" value="INTEGRASE CATALYTIC DOMAIN-CONTAINING PROTEIN"/>
    <property type="match status" value="1"/>
</dbReference>
<sequence length="168" mass="19458">MSPILSVSGFKYYVLFTDEFSRYTWIYPMRRKNEVLTHFQNLVALIRNLFNGSIKFLHNDNDTEYVNHAFSHFCQSLGIQQRFSCPHTPQQNGLAERKHRHIATMTRTLLLTSGVPQNLWVEATLTSVYLINLLPTLFLLGIHLIIGYMVLLPCILPFVFLVALVFLI</sequence>
<keyword evidence="1" id="KW-0812">Transmembrane</keyword>
<comment type="caution">
    <text evidence="3">The sequence shown here is derived from an EMBL/GenBank/DDBJ whole genome shotgun (WGS) entry which is preliminary data.</text>
</comment>
<evidence type="ECO:0000259" key="2">
    <source>
        <dbReference type="PROSITE" id="PS50994"/>
    </source>
</evidence>
<dbReference type="Gene3D" id="3.30.420.10">
    <property type="entry name" value="Ribonuclease H-like superfamily/Ribonuclease H"/>
    <property type="match status" value="1"/>
</dbReference>
<protein>
    <submittedName>
        <fullName evidence="3">Putative RNA-directed DNA polymerase</fullName>
        <ecNumber evidence="3">2.7.7.49</ecNumber>
    </submittedName>
</protein>
<dbReference type="GO" id="GO:0015074">
    <property type="term" value="P:DNA integration"/>
    <property type="evidence" value="ECO:0007669"/>
    <property type="project" value="InterPro"/>
</dbReference>
<dbReference type="Proteomes" id="UP000238479">
    <property type="component" value="Chromosome 1"/>
</dbReference>
<dbReference type="GO" id="GO:0003964">
    <property type="term" value="F:RNA-directed DNA polymerase activity"/>
    <property type="evidence" value="ECO:0007669"/>
    <property type="project" value="UniProtKB-KW"/>
</dbReference>
<dbReference type="PANTHER" id="PTHR42648">
    <property type="entry name" value="TRANSPOSASE, PUTATIVE-RELATED"/>
    <property type="match status" value="1"/>
</dbReference>
<keyword evidence="1" id="KW-0472">Membrane</keyword>
<keyword evidence="4" id="KW-1185">Reference proteome</keyword>
<dbReference type="PROSITE" id="PS50994">
    <property type="entry name" value="INTEGRASE"/>
    <property type="match status" value="1"/>
</dbReference>
<dbReference type="InterPro" id="IPR001584">
    <property type="entry name" value="Integrase_cat-core"/>
</dbReference>
<dbReference type="OMA" id="RHIATMT"/>
<feature type="transmembrane region" description="Helical" evidence="1">
    <location>
        <begin position="137"/>
        <end position="167"/>
    </location>
</feature>
<evidence type="ECO:0000256" key="1">
    <source>
        <dbReference type="SAM" id="Phobius"/>
    </source>
</evidence>
<dbReference type="STRING" id="74649.A0A2P6S980"/>
<evidence type="ECO:0000313" key="3">
    <source>
        <dbReference type="EMBL" id="PRQ55232.1"/>
    </source>
</evidence>